<feature type="transmembrane region" description="Helical" evidence="1">
    <location>
        <begin position="39"/>
        <end position="57"/>
    </location>
</feature>
<keyword evidence="4" id="KW-1185">Reference proteome</keyword>
<dbReference type="Pfam" id="PF04892">
    <property type="entry name" value="VanZ"/>
    <property type="match status" value="1"/>
</dbReference>
<evidence type="ECO:0000313" key="4">
    <source>
        <dbReference type="Proteomes" id="UP000193711"/>
    </source>
</evidence>
<sequence length="168" mass="17609">MISTFLAENVVLVRILFWVGIVASAALGLLLVRTRRARTLSVLAVLALVAGLAVALSPEDNRAPALCTVQFSMPFQGLDTLANIAMLLPLTLFAALRVGRPLPVLAAVSGLSALIELVQALAPALGRSCDTDDWFMNTVGAAIGAALATGILGVERRRGLRRHSAGTR</sequence>
<dbReference type="EMBL" id="FXBM01000001">
    <property type="protein sequence ID" value="SMH28216.1"/>
    <property type="molecule type" value="Genomic_DNA"/>
</dbReference>
<keyword evidence="1" id="KW-0812">Transmembrane</keyword>
<reference evidence="4" key="1">
    <citation type="submission" date="2017-04" db="EMBL/GenBank/DDBJ databases">
        <authorList>
            <person name="Varghese N."/>
            <person name="Submissions S."/>
        </authorList>
    </citation>
    <scope>NUCLEOTIDE SEQUENCE [LARGE SCALE GENOMIC DNA]</scope>
    <source>
        <strain evidence="4">VKM Ac-2121</strain>
    </source>
</reference>
<evidence type="ECO:0000259" key="2">
    <source>
        <dbReference type="Pfam" id="PF04892"/>
    </source>
</evidence>
<accession>A0A1X7MTZ1</accession>
<dbReference type="Proteomes" id="UP000193711">
    <property type="component" value="Unassembled WGS sequence"/>
</dbReference>
<dbReference type="AlphaFoldDB" id="A0A1X7MTZ1"/>
<organism evidence="3 4">
    <name type="scientific">Rathayibacter oskolensis</name>
    <dbReference type="NCBI Taxonomy" id="1891671"/>
    <lineage>
        <taxon>Bacteria</taxon>
        <taxon>Bacillati</taxon>
        <taxon>Actinomycetota</taxon>
        <taxon>Actinomycetes</taxon>
        <taxon>Micrococcales</taxon>
        <taxon>Microbacteriaceae</taxon>
        <taxon>Rathayibacter</taxon>
    </lineage>
</organism>
<gene>
    <name evidence="3" type="ORF">SAMN06295885_0114</name>
</gene>
<feature type="transmembrane region" description="Helical" evidence="1">
    <location>
        <begin position="102"/>
        <end position="122"/>
    </location>
</feature>
<keyword evidence="1" id="KW-1133">Transmembrane helix</keyword>
<feature type="transmembrane region" description="Helical" evidence="1">
    <location>
        <begin position="12"/>
        <end position="32"/>
    </location>
</feature>
<feature type="transmembrane region" description="Helical" evidence="1">
    <location>
        <begin position="134"/>
        <end position="154"/>
    </location>
</feature>
<evidence type="ECO:0000256" key="1">
    <source>
        <dbReference type="SAM" id="Phobius"/>
    </source>
</evidence>
<dbReference type="RefSeq" id="WP_165759500.1">
    <property type="nucleotide sequence ID" value="NZ_FXBM01000001.1"/>
</dbReference>
<name>A0A1X7MTZ1_9MICO</name>
<feature type="domain" description="VanZ-like" evidence="2">
    <location>
        <begin position="78"/>
        <end position="149"/>
    </location>
</feature>
<feature type="transmembrane region" description="Helical" evidence="1">
    <location>
        <begin position="77"/>
        <end position="95"/>
    </location>
</feature>
<protein>
    <submittedName>
        <fullName evidence="3">VanZ like family protein</fullName>
    </submittedName>
</protein>
<dbReference type="InterPro" id="IPR006976">
    <property type="entry name" value="VanZ-like"/>
</dbReference>
<proteinExistence type="predicted"/>
<keyword evidence="1" id="KW-0472">Membrane</keyword>
<dbReference type="STRING" id="1891671.SAMN06295885_0114"/>
<evidence type="ECO:0000313" key="3">
    <source>
        <dbReference type="EMBL" id="SMH28216.1"/>
    </source>
</evidence>